<sequence length="150" mass="16885">MVLDNADDVDMLFSKDNNEMLVASYLPKANNSKILFTSRSWDTAEKLTGSGKMIFRVPTMEEPQALQLLQKKIGRDVDETAALRLIGTLDYIPLAVNQAAAYIYRQSPRVTVESYLEEFHNSEKRKGTLLCSDGGDIRRYDGVSNYVIVT</sequence>
<accession>A0AAJ0ARB7</accession>
<reference evidence="2" key="1">
    <citation type="submission" date="2021-06" db="EMBL/GenBank/DDBJ databases">
        <title>Comparative genomics, transcriptomics and evolutionary studies reveal genomic signatures of adaptation to plant cell wall in hemibiotrophic fungi.</title>
        <authorList>
            <consortium name="DOE Joint Genome Institute"/>
            <person name="Baroncelli R."/>
            <person name="Diaz J.F."/>
            <person name="Benocci T."/>
            <person name="Peng M."/>
            <person name="Battaglia E."/>
            <person name="Haridas S."/>
            <person name="Andreopoulos W."/>
            <person name="Labutti K."/>
            <person name="Pangilinan J."/>
            <person name="Floch G.L."/>
            <person name="Makela M.R."/>
            <person name="Henrissat B."/>
            <person name="Grigoriev I.V."/>
            <person name="Crouch J.A."/>
            <person name="De Vries R.P."/>
            <person name="Sukno S.A."/>
            <person name="Thon M.R."/>
        </authorList>
    </citation>
    <scope>NUCLEOTIDE SEQUENCE</scope>
    <source>
        <strain evidence="2">CBS 193.32</strain>
    </source>
</reference>
<gene>
    <name evidence="2" type="ORF">BDP55DRAFT_655711</name>
    <name evidence="1" type="ORF">BDP55DRAFT_688063</name>
</gene>
<evidence type="ECO:0008006" key="4">
    <source>
        <dbReference type="Google" id="ProtNLM"/>
    </source>
</evidence>
<evidence type="ECO:0000313" key="3">
    <source>
        <dbReference type="Proteomes" id="UP001224890"/>
    </source>
</evidence>
<proteinExistence type="predicted"/>
<keyword evidence="3" id="KW-1185">Reference proteome</keyword>
<dbReference type="AlphaFoldDB" id="A0AAJ0ARB7"/>
<dbReference type="Proteomes" id="UP001224890">
    <property type="component" value="Unassembled WGS sequence"/>
</dbReference>
<name>A0AAJ0ARB7_9PEZI</name>
<evidence type="ECO:0000313" key="1">
    <source>
        <dbReference type="EMBL" id="KAK1656736.1"/>
    </source>
</evidence>
<dbReference type="EMBL" id="JAHMHR010000010">
    <property type="protein sequence ID" value="KAK1688957.1"/>
    <property type="molecule type" value="Genomic_DNA"/>
</dbReference>
<dbReference type="InterPro" id="IPR027417">
    <property type="entry name" value="P-loop_NTPase"/>
</dbReference>
<dbReference type="RefSeq" id="XP_060432652.1">
    <property type="nucleotide sequence ID" value="XM_060574342.1"/>
</dbReference>
<organism evidence="2 3">
    <name type="scientific">Colletotrichum godetiae</name>
    <dbReference type="NCBI Taxonomy" id="1209918"/>
    <lineage>
        <taxon>Eukaryota</taxon>
        <taxon>Fungi</taxon>
        <taxon>Dikarya</taxon>
        <taxon>Ascomycota</taxon>
        <taxon>Pezizomycotina</taxon>
        <taxon>Sordariomycetes</taxon>
        <taxon>Hypocreomycetidae</taxon>
        <taxon>Glomerellales</taxon>
        <taxon>Glomerellaceae</taxon>
        <taxon>Colletotrichum</taxon>
        <taxon>Colletotrichum acutatum species complex</taxon>
    </lineage>
</organism>
<dbReference type="EMBL" id="JAHMHR010000124">
    <property type="protein sequence ID" value="KAK1656736.1"/>
    <property type="molecule type" value="Genomic_DNA"/>
</dbReference>
<comment type="caution">
    <text evidence="2">The sequence shown here is derived from an EMBL/GenBank/DDBJ whole genome shotgun (WGS) entry which is preliminary data.</text>
</comment>
<evidence type="ECO:0000313" key="2">
    <source>
        <dbReference type="EMBL" id="KAK1688957.1"/>
    </source>
</evidence>
<dbReference type="SUPFAM" id="SSF52540">
    <property type="entry name" value="P-loop containing nucleoside triphosphate hydrolases"/>
    <property type="match status" value="1"/>
</dbReference>
<protein>
    <recommendedName>
        <fullName evidence="4">NB-ARC domain-containing protein</fullName>
    </recommendedName>
</protein>
<dbReference type="GeneID" id="85458868"/>